<accession>A0A8K0EG28</accession>
<keyword evidence="3" id="KW-0812">Transmembrane</keyword>
<dbReference type="Proteomes" id="UP000838412">
    <property type="component" value="Chromosome 18"/>
</dbReference>
<dbReference type="PANTHER" id="PTHR12147:SF26">
    <property type="entry name" value="PEPTIDASE M28 DOMAIN-CONTAINING PROTEIN"/>
    <property type="match status" value="1"/>
</dbReference>
<keyword evidence="3" id="KW-1133">Transmembrane helix</keyword>
<dbReference type="SUPFAM" id="SSF53187">
    <property type="entry name" value="Zn-dependent exopeptidases"/>
    <property type="match status" value="1"/>
</dbReference>
<dbReference type="Gene3D" id="3.40.630.10">
    <property type="entry name" value="Zn peptidases"/>
    <property type="match status" value="1"/>
</dbReference>
<evidence type="ECO:0000256" key="4">
    <source>
        <dbReference type="SAM" id="SignalP"/>
    </source>
</evidence>
<evidence type="ECO:0000313" key="6">
    <source>
        <dbReference type="EMBL" id="CAH1250285.1"/>
    </source>
</evidence>
<protein>
    <submittedName>
        <fullName evidence="6">Hypp8839 protein</fullName>
    </submittedName>
</protein>
<dbReference type="GO" id="GO:0008235">
    <property type="term" value="F:metalloexopeptidase activity"/>
    <property type="evidence" value="ECO:0007669"/>
    <property type="project" value="InterPro"/>
</dbReference>
<dbReference type="InterPro" id="IPR007484">
    <property type="entry name" value="Peptidase_M28"/>
</dbReference>
<reference evidence="6" key="1">
    <citation type="submission" date="2022-01" db="EMBL/GenBank/DDBJ databases">
        <authorList>
            <person name="Braso-Vives M."/>
        </authorList>
    </citation>
    <scope>NUCLEOTIDE SEQUENCE</scope>
</reference>
<proteinExistence type="inferred from homology"/>
<dbReference type="OrthoDB" id="10341354at2759"/>
<dbReference type="GO" id="GO:0006508">
    <property type="term" value="P:proteolysis"/>
    <property type="evidence" value="ECO:0007669"/>
    <property type="project" value="InterPro"/>
</dbReference>
<keyword evidence="7" id="KW-1185">Reference proteome</keyword>
<evidence type="ECO:0000256" key="3">
    <source>
        <dbReference type="SAM" id="Phobius"/>
    </source>
</evidence>
<feature type="signal peptide" evidence="4">
    <location>
        <begin position="1"/>
        <end position="22"/>
    </location>
</feature>
<keyword evidence="3" id="KW-0472">Membrane</keyword>
<comment type="cofactor">
    <cofactor evidence="1">
        <name>Zn(2+)</name>
        <dbReference type="ChEBI" id="CHEBI:29105"/>
    </cofactor>
</comment>
<dbReference type="Pfam" id="PF04389">
    <property type="entry name" value="Peptidase_M28"/>
    <property type="match status" value="1"/>
</dbReference>
<dbReference type="InterPro" id="IPR045175">
    <property type="entry name" value="M28_fam"/>
</dbReference>
<dbReference type="AlphaFoldDB" id="A0A8K0EG28"/>
<evidence type="ECO:0000256" key="2">
    <source>
        <dbReference type="ARBA" id="ARBA00005634"/>
    </source>
</evidence>
<evidence type="ECO:0000313" key="7">
    <source>
        <dbReference type="Proteomes" id="UP000838412"/>
    </source>
</evidence>
<keyword evidence="4" id="KW-0732">Signal</keyword>
<evidence type="ECO:0000259" key="5">
    <source>
        <dbReference type="Pfam" id="PF04389"/>
    </source>
</evidence>
<organism evidence="6 7">
    <name type="scientific">Branchiostoma lanceolatum</name>
    <name type="common">Common lancelet</name>
    <name type="synonym">Amphioxus lanceolatum</name>
    <dbReference type="NCBI Taxonomy" id="7740"/>
    <lineage>
        <taxon>Eukaryota</taxon>
        <taxon>Metazoa</taxon>
        <taxon>Chordata</taxon>
        <taxon>Cephalochordata</taxon>
        <taxon>Leptocardii</taxon>
        <taxon>Amphioxiformes</taxon>
        <taxon>Branchiostomatidae</taxon>
        <taxon>Branchiostoma</taxon>
    </lineage>
</organism>
<feature type="domain" description="Peptidase M28" evidence="5">
    <location>
        <begin position="84"/>
        <end position="212"/>
    </location>
</feature>
<sequence length="558" mass="60792">MALKLLTIAVAILVAATTNVVCQKSDVNNLRKLLVDRFSNNRHHVTNPAGKTAAAKFVSDTFRSYGLLTWEWPFQGEHGYTGTNIFGMWPGRNTGRLPDRPIVLTADLDTDKGRPGRDDNGSGMAALLETARLITSQSCMQDNSIFFAVFDFEEKTSGSDGACAAGSCGSKEFSNYVIKPYIDLTKKDPAEWSGIITLDSILNYNSSAMAQTIPDEDTFKEAPGLTNVYQSLKANNQRGDFIFVVYRTNGDSTLQSEFDKKWAAEDNPQYKILSAGIPYKNITAMIDAKEGPYWQVYDYVVSHDTSSFWKENNDIPAIAVSDTGVLRQREKKWGEVGPADNMDLTQDRLQFLKKTTDVVTDMIRGMAVTQQECRDPMSEAPSGFNSGLSLSGELTLGQDDTRIYTFKVSSFTSSGIAKATLSNSSWSLDLEGRFDGDNHKLVLRPTPIVGDITPKPFICNMEGSLNELSGGVLYTGRLFGGCGVNGDVYESGFVPFVLYSGDAGGSSLALPVILSLASGILVTALAAWFIVRRRRGYEGVQGPLLGNSGNPTSGSYQT</sequence>
<evidence type="ECO:0000256" key="1">
    <source>
        <dbReference type="ARBA" id="ARBA00001947"/>
    </source>
</evidence>
<feature type="chain" id="PRO_5035474712" evidence="4">
    <location>
        <begin position="23"/>
        <end position="558"/>
    </location>
</feature>
<gene>
    <name evidence="6" type="primary">Hypp8839</name>
    <name evidence="6" type="ORF">BLAG_LOCUS11106</name>
</gene>
<dbReference type="EMBL" id="OV696703">
    <property type="protein sequence ID" value="CAH1250285.1"/>
    <property type="molecule type" value="Genomic_DNA"/>
</dbReference>
<comment type="similarity">
    <text evidence="2">Belongs to the peptidase M28 family. M28B subfamily.</text>
</comment>
<feature type="transmembrane region" description="Helical" evidence="3">
    <location>
        <begin position="508"/>
        <end position="531"/>
    </location>
</feature>
<name>A0A8K0EG28_BRALA</name>
<dbReference type="PANTHER" id="PTHR12147">
    <property type="entry name" value="METALLOPEPTIDASE M28 FAMILY MEMBER"/>
    <property type="match status" value="1"/>
</dbReference>